<dbReference type="Proteomes" id="UP000822993">
    <property type="component" value="Unassembled WGS sequence"/>
</dbReference>
<feature type="domain" description="YhcG N-terminal" evidence="2">
    <location>
        <begin position="19"/>
        <end position="153"/>
    </location>
</feature>
<dbReference type="InterPro" id="IPR011856">
    <property type="entry name" value="tRNA_endonuc-like_dom_sf"/>
</dbReference>
<accession>A0A9D5U820</accession>
<dbReference type="InterPro" id="IPR041527">
    <property type="entry name" value="YhcG_N"/>
</dbReference>
<protein>
    <submittedName>
        <fullName evidence="3">DUF1016 domain-containing protein</fullName>
    </submittedName>
</protein>
<dbReference type="GO" id="GO:0003676">
    <property type="term" value="F:nucleic acid binding"/>
    <property type="evidence" value="ECO:0007669"/>
    <property type="project" value="InterPro"/>
</dbReference>
<dbReference type="Pfam" id="PF06250">
    <property type="entry name" value="YhcG_C"/>
    <property type="match status" value="1"/>
</dbReference>
<dbReference type="Gene3D" id="3.40.1350.10">
    <property type="match status" value="1"/>
</dbReference>
<keyword evidence="4" id="KW-1185">Reference proteome</keyword>
<evidence type="ECO:0000259" key="1">
    <source>
        <dbReference type="Pfam" id="PF06250"/>
    </source>
</evidence>
<comment type="caution">
    <text evidence="3">The sequence shown here is derived from an EMBL/GenBank/DDBJ whole genome shotgun (WGS) entry which is preliminary data.</text>
</comment>
<sequence>MTSPGQDLEPVGYAELLAELKARVRATRFRAARAANTEVLRLYWSVGRDILDRQQTAGWGSKVVSSLAADLQREFPDQRGWSRSNLLYMRRAAEAWPTEDEFVQRPVGRLPWGHVATLLDRLKTREERDWYAASAAEYGWSRPVLEHQIKADLRRAVGAAPTNFTEALEAPDSELAQQLVKDPYVFEHLGLLERVAERDVEQALMDRLQDTMLELGRGMAFVGRQVRLSVPDDASGQVEEFYVDLLFFHVLQLRYVVVELKVGKFEPGHIGQLGTYVAIVDDQMRQPEIHAPTVGILLVTGKAGATVRYALAGTRVPIAVADYQGLPADARGALPSAAELEAVIEDELEHRTDG</sequence>
<evidence type="ECO:0000259" key="2">
    <source>
        <dbReference type="Pfam" id="PF17761"/>
    </source>
</evidence>
<dbReference type="AlphaFoldDB" id="A0A9D5U820"/>
<organism evidence="3 4">
    <name type="scientific">Oerskovia douganii</name>
    <dbReference type="NCBI Taxonomy" id="2762210"/>
    <lineage>
        <taxon>Bacteria</taxon>
        <taxon>Bacillati</taxon>
        <taxon>Actinomycetota</taxon>
        <taxon>Actinomycetes</taxon>
        <taxon>Micrococcales</taxon>
        <taxon>Cellulomonadaceae</taxon>
        <taxon>Oerskovia</taxon>
    </lineage>
</organism>
<evidence type="ECO:0000313" key="3">
    <source>
        <dbReference type="EMBL" id="MBE7700234.1"/>
    </source>
</evidence>
<dbReference type="Pfam" id="PF17761">
    <property type="entry name" value="DUF1016_N"/>
    <property type="match status" value="1"/>
</dbReference>
<dbReference type="InterPro" id="IPR009362">
    <property type="entry name" value="YhcG_C"/>
</dbReference>
<dbReference type="RefSeq" id="WP_193719506.1">
    <property type="nucleotide sequence ID" value="NZ_JACSPN010000007.1"/>
</dbReference>
<gene>
    <name evidence="3" type="ORF">H9623_07955</name>
</gene>
<name>A0A9D5U820_9CELL</name>
<evidence type="ECO:0000313" key="4">
    <source>
        <dbReference type="Proteomes" id="UP000822993"/>
    </source>
</evidence>
<reference evidence="3 4" key="1">
    <citation type="submission" date="2020-08" db="EMBL/GenBank/DDBJ databases">
        <title>A Genomic Blueprint of the Chicken Gut Microbiome.</title>
        <authorList>
            <person name="Gilroy R."/>
            <person name="Ravi A."/>
            <person name="Getino M."/>
            <person name="Pursley I."/>
            <person name="Horton D.L."/>
            <person name="Alikhan N.-F."/>
            <person name="Baker D."/>
            <person name="Gharbi K."/>
            <person name="Hall N."/>
            <person name="Watson M."/>
            <person name="Adriaenssens E.M."/>
            <person name="Foster-Nyarko E."/>
            <person name="Jarju S."/>
            <person name="Secka A."/>
            <person name="Antonio M."/>
            <person name="Oren A."/>
            <person name="Chaudhuri R."/>
            <person name="La Ragione R.M."/>
            <person name="Hildebrand F."/>
            <person name="Pallen M.J."/>
        </authorList>
    </citation>
    <scope>NUCLEOTIDE SEQUENCE [LARGE SCALE GENOMIC DNA]</scope>
    <source>
        <strain evidence="3 4">Sa1BUA8</strain>
    </source>
</reference>
<dbReference type="PANTHER" id="PTHR30547">
    <property type="entry name" value="UNCHARACTERIZED PROTEIN YHCG-RELATED"/>
    <property type="match status" value="1"/>
</dbReference>
<dbReference type="EMBL" id="JACSPN010000007">
    <property type="protein sequence ID" value="MBE7700234.1"/>
    <property type="molecule type" value="Genomic_DNA"/>
</dbReference>
<dbReference type="PANTHER" id="PTHR30547:SF0">
    <property type="entry name" value="BLR8175 PROTEIN"/>
    <property type="match status" value="1"/>
</dbReference>
<feature type="domain" description="YhcG PDDEXK nuclease" evidence="1">
    <location>
        <begin position="177"/>
        <end position="324"/>
    </location>
</feature>
<dbReference type="InterPro" id="IPR053148">
    <property type="entry name" value="PD-DEXK-like_domain"/>
</dbReference>
<proteinExistence type="predicted"/>